<organism evidence="1">
    <name type="scientific">viral metagenome</name>
    <dbReference type="NCBI Taxonomy" id="1070528"/>
    <lineage>
        <taxon>unclassified sequences</taxon>
        <taxon>metagenomes</taxon>
        <taxon>organismal metagenomes</taxon>
    </lineage>
</organism>
<accession>A0A6M3LI73</accession>
<gene>
    <name evidence="1" type="ORF">MM415B04483_0005</name>
</gene>
<protein>
    <submittedName>
        <fullName evidence="1">Uncharacterized protein</fullName>
    </submittedName>
</protein>
<name>A0A6M3LI73_9ZZZZ</name>
<dbReference type="EMBL" id="MT143094">
    <property type="protein sequence ID" value="QJA92761.1"/>
    <property type="molecule type" value="Genomic_DNA"/>
</dbReference>
<reference evidence="1" key="1">
    <citation type="submission" date="2020-03" db="EMBL/GenBank/DDBJ databases">
        <title>The deep terrestrial virosphere.</title>
        <authorList>
            <person name="Holmfeldt K."/>
            <person name="Nilsson E."/>
            <person name="Simone D."/>
            <person name="Lopez-Fernandez M."/>
            <person name="Wu X."/>
            <person name="de Brujin I."/>
            <person name="Lundin D."/>
            <person name="Andersson A."/>
            <person name="Bertilsson S."/>
            <person name="Dopson M."/>
        </authorList>
    </citation>
    <scope>NUCLEOTIDE SEQUENCE</scope>
    <source>
        <strain evidence="1">MM415B04483</strain>
    </source>
</reference>
<sequence>MGSNYLFQDKDMMSYERRRNLVQGVINRAPWDITIYRQGRTADDAETSFTLIGTIKPAPAQSIATGSMPGGMMGEDMSSLHRAVLLAPYDTATLKKNDYVLGEWEDVTRKFVILFARQTPWKWECILEERE</sequence>
<dbReference type="AlphaFoldDB" id="A0A6M3LI73"/>
<proteinExistence type="predicted"/>
<evidence type="ECO:0000313" key="1">
    <source>
        <dbReference type="EMBL" id="QJA92761.1"/>
    </source>
</evidence>